<feature type="signal peptide" evidence="9">
    <location>
        <begin position="1"/>
        <end position="27"/>
    </location>
</feature>
<dbReference type="InterPro" id="IPR000858">
    <property type="entry name" value="S_locus_glycoprot_dom"/>
</dbReference>
<keyword evidence="5" id="KW-0675">Receptor</keyword>
<evidence type="ECO:0000256" key="1">
    <source>
        <dbReference type="ARBA" id="ARBA00004479"/>
    </source>
</evidence>
<dbReference type="SUPFAM" id="SSF51110">
    <property type="entry name" value="alpha-D-mannose-specific plant lectins"/>
    <property type="match status" value="1"/>
</dbReference>
<comment type="catalytic activity">
    <reaction evidence="7">
        <text>L-seryl-[protein] + ATP = O-phospho-L-seryl-[protein] + ADP + H(+)</text>
        <dbReference type="Rhea" id="RHEA:17989"/>
        <dbReference type="Rhea" id="RHEA-COMP:9863"/>
        <dbReference type="Rhea" id="RHEA-COMP:11604"/>
        <dbReference type="ChEBI" id="CHEBI:15378"/>
        <dbReference type="ChEBI" id="CHEBI:29999"/>
        <dbReference type="ChEBI" id="CHEBI:30616"/>
        <dbReference type="ChEBI" id="CHEBI:83421"/>
        <dbReference type="ChEBI" id="CHEBI:456216"/>
        <dbReference type="EC" id="2.7.11.1"/>
    </reaction>
</comment>
<evidence type="ECO:0000256" key="5">
    <source>
        <dbReference type="ARBA" id="ARBA00023170"/>
    </source>
</evidence>
<comment type="catalytic activity">
    <reaction evidence="6">
        <text>L-threonyl-[protein] + ATP = O-phospho-L-threonyl-[protein] + ADP + H(+)</text>
        <dbReference type="Rhea" id="RHEA:46608"/>
        <dbReference type="Rhea" id="RHEA-COMP:11060"/>
        <dbReference type="Rhea" id="RHEA-COMP:11605"/>
        <dbReference type="ChEBI" id="CHEBI:15378"/>
        <dbReference type="ChEBI" id="CHEBI:30013"/>
        <dbReference type="ChEBI" id="CHEBI:30616"/>
        <dbReference type="ChEBI" id="CHEBI:61977"/>
        <dbReference type="ChEBI" id="CHEBI:456216"/>
        <dbReference type="EC" id="2.7.11.1"/>
    </reaction>
</comment>
<evidence type="ECO:0000313" key="13">
    <source>
        <dbReference type="Proteomes" id="UP000324897"/>
    </source>
</evidence>
<dbReference type="Proteomes" id="UP000324897">
    <property type="component" value="Unassembled WGS sequence"/>
</dbReference>
<dbReference type="GO" id="GO:0004674">
    <property type="term" value="F:protein serine/threonine kinase activity"/>
    <property type="evidence" value="ECO:0007669"/>
    <property type="project" value="UniProtKB-EC"/>
</dbReference>
<dbReference type="InterPro" id="IPR036426">
    <property type="entry name" value="Bulb-type_lectin_dom_sf"/>
</dbReference>
<dbReference type="InterPro" id="IPR003609">
    <property type="entry name" value="Pan_app"/>
</dbReference>
<keyword evidence="13" id="KW-1185">Reference proteome</keyword>
<accession>A0A5J9TYA3</accession>
<keyword evidence="4" id="KW-1015">Disulfide bond</keyword>
<name>A0A5J9TYA3_9POAL</name>
<comment type="subcellular location">
    <subcellularLocation>
        <location evidence="1">Membrane</location>
        <topology evidence="1">Single-pass type I membrane protein</topology>
    </subcellularLocation>
</comment>
<feature type="non-terminal residue" evidence="12">
    <location>
        <position position="1"/>
    </location>
</feature>
<dbReference type="Pfam" id="PF01453">
    <property type="entry name" value="B_lectin"/>
    <property type="match status" value="1"/>
</dbReference>
<dbReference type="CDD" id="cd00028">
    <property type="entry name" value="B_lectin"/>
    <property type="match status" value="1"/>
</dbReference>
<evidence type="ECO:0000256" key="8">
    <source>
        <dbReference type="SAM" id="MobiDB-lite"/>
    </source>
</evidence>
<feature type="region of interest" description="Disordered" evidence="8">
    <location>
        <begin position="428"/>
        <end position="463"/>
    </location>
</feature>
<sequence length="644" mass="68957">MVTSSNLLNVLYFYLFLLALTAPAAKAASSDILSRGRNVTDGDTLVSAGGSFTLGFFSPGASTKRYLGIWFSVSEDVVYWVANRDRPLDDTSGALAITDAGSLLLLDGSGQVAWSSNTTGATAPATARLLDSGNLVVVGDPSSGAILWQSFDHPSNTLLPGMKIGRNLWTGAGWSLSSWRSAGDPSPGRYRYTTDASGAAPENVLWDGEAERYRTGPWNELRFSGVPEMTTYADMFAYELTLRVSSYANMSAYVVISGTPLNRSSFQGPGVVQRLVWDAGTRAWRTFFQGPRDVCDAYEWRMREASGGCRRNATLHCAGAGNGTTTTDGFLLFRGVKLPDTRNASVDEAVALEECATRCLANCSCVAYAPAVIRGGGAGSSCIIWTSGLVDLRYVDGGQDLYLRSANKSELASFVMVLPHVVALRRRPVAGGQPPRAGHQRAGYPTSSRGKGTPRRSARARGTAGGLFSGVPEASTYTYLVTYQVTTSPGKIRYGYTAKAGAPLTRVVVMDTGVVRRLVWDASARAWKTFFRGPRDVCDAYSKCGAFSVCDAGPARRTRRSAAASRGSAFSPASPWEWKTKKTSGGCRRNVALDCGATDGFVVATRSNHPDDLLSEQRRCIQNGLLCVQLSPGDRPPCVLFSPC</sequence>
<dbReference type="GO" id="GO:0016020">
    <property type="term" value="C:membrane"/>
    <property type="evidence" value="ECO:0007669"/>
    <property type="project" value="UniProtKB-SubCell"/>
</dbReference>
<gene>
    <name evidence="12" type="ORF">EJB05_39787</name>
</gene>
<dbReference type="Gramene" id="TVU16235">
    <property type="protein sequence ID" value="TVU16235"/>
    <property type="gene ID" value="EJB05_39787"/>
</dbReference>
<dbReference type="InterPro" id="IPR001480">
    <property type="entry name" value="Bulb-type_lectin_dom"/>
</dbReference>
<evidence type="ECO:0000259" key="11">
    <source>
        <dbReference type="PROSITE" id="PS50948"/>
    </source>
</evidence>
<organism evidence="12 13">
    <name type="scientific">Eragrostis curvula</name>
    <name type="common">weeping love grass</name>
    <dbReference type="NCBI Taxonomy" id="38414"/>
    <lineage>
        <taxon>Eukaryota</taxon>
        <taxon>Viridiplantae</taxon>
        <taxon>Streptophyta</taxon>
        <taxon>Embryophyta</taxon>
        <taxon>Tracheophyta</taxon>
        <taxon>Spermatophyta</taxon>
        <taxon>Magnoliopsida</taxon>
        <taxon>Liliopsida</taxon>
        <taxon>Poales</taxon>
        <taxon>Poaceae</taxon>
        <taxon>PACMAD clade</taxon>
        <taxon>Chloridoideae</taxon>
        <taxon>Eragrostideae</taxon>
        <taxon>Eragrostidinae</taxon>
        <taxon>Eragrostis</taxon>
    </lineage>
</organism>
<dbReference type="FunFam" id="2.90.10.10:FF:000005">
    <property type="entry name" value="G-type lectin S-receptor-like serine/threonine-protein kinase"/>
    <property type="match status" value="1"/>
</dbReference>
<dbReference type="AlphaFoldDB" id="A0A5J9TYA3"/>
<reference evidence="12 13" key="1">
    <citation type="journal article" date="2019" name="Sci. Rep.">
        <title>A high-quality genome of Eragrostis curvula grass provides insights into Poaceae evolution and supports new strategies to enhance forage quality.</title>
        <authorList>
            <person name="Carballo J."/>
            <person name="Santos B.A.C.M."/>
            <person name="Zappacosta D."/>
            <person name="Garbus I."/>
            <person name="Selva J.P."/>
            <person name="Gallo C.A."/>
            <person name="Diaz A."/>
            <person name="Albertini E."/>
            <person name="Caccamo M."/>
            <person name="Echenique V."/>
        </authorList>
    </citation>
    <scope>NUCLEOTIDE SEQUENCE [LARGE SCALE GENOMIC DNA]</scope>
    <source>
        <strain evidence="13">cv. Victoria</strain>
        <tissue evidence="12">Leaf</tissue>
    </source>
</reference>
<protein>
    <recommendedName>
        <fullName evidence="2">non-specific serine/threonine protein kinase</fullName>
        <ecNumber evidence="2">2.7.11.1</ecNumber>
    </recommendedName>
</protein>
<dbReference type="SMART" id="SM00108">
    <property type="entry name" value="B_lectin"/>
    <property type="match status" value="1"/>
</dbReference>
<evidence type="ECO:0000313" key="12">
    <source>
        <dbReference type="EMBL" id="TVU16235.1"/>
    </source>
</evidence>
<feature type="domain" description="Bulb-type lectin" evidence="10">
    <location>
        <begin position="30"/>
        <end position="150"/>
    </location>
</feature>
<dbReference type="OrthoDB" id="679597at2759"/>
<dbReference type="CDD" id="cd01098">
    <property type="entry name" value="PAN_AP_plant"/>
    <property type="match status" value="1"/>
</dbReference>
<comment type="caution">
    <text evidence="12">The sequence shown here is derived from an EMBL/GenBank/DDBJ whole genome shotgun (WGS) entry which is preliminary data.</text>
</comment>
<dbReference type="PANTHER" id="PTHR32444">
    <property type="entry name" value="BULB-TYPE LECTIN DOMAIN-CONTAINING PROTEIN"/>
    <property type="match status" value="1"/>
</dbReference>
<evidence type="ECO:0000256" key="6">
    <source>
        <dbReference type="ARBA" id="ARBA00047899"/>
    </source>
</evidence>
<dbReference type="PROSITE" id="PS50948">
    <property type="entry name" value="PAN"/>
    <property type="match status" value="1"/>
</dbReference>
<feature type="domain" description="Apple" evidence="11">
    <location>
        <begin position="317"/>
        <end position="406"/>
    </location>
</feature>
<dbReference type="GO" id="GO:0048544">
    <property type="term" value="P:recognition of pollen"/>
    <property type="evidence" value="ECO:0007669"/>
    <property type="project" value="InterPro"/>
</dbReference>
<dbReference type="EC" id="2.7.11.1" evidence="2"/>
<dbReference type="PROSITE" id="PS50927">
    <property type="entry name" value="BULB_LECTIN"/>
    <property type="match status" value="1"/>
</dbReference>
<evidence type="ECO:0000259" key="10">
    <source>
        <dbReference type="PROSITE" id="PS50927"/>
    </source>
</evidence>
<evidence type="ECO:0000256" key="3">
    <source>
        <dbReference type="ARBA" id="ARBA00022729"/>
    </source>
</evidence>
<dbReference type="EMBL" id="RWGY01000031">
    <property type="protein sequence ID" value="TVU16235.1"/>
    <property type="molecule type" value="Genomic_DNA"/>
</dbReference>
<keyword evidence="3 9" id="KW-0732">Signal</keyword>
<dbReference type="SMART" id="SM00473">
    <property type="entry name" value="PAN_AP"/>
    <property type="match status" value="1"/>
</dbReference>
<evidence type="ECO:0000256" key="2">
    <source>
        <dbReference type="ARBA" id="ARBA00012513"/>
    </source>
</evidence>
<evidence type="ECO:0000256" key="7">
    <source>
        <dbReference type="ARBA" id="ARBA00048679"/>
    </source>
</evidence>
<dbReference type="Pfam" id="PF08276">
    <property type="entry name" value="PAN_2"/>
    <property type="match status" value="1"/>
</dbReference>
<dbReference type="Pfam" id="PF00954">
    <property type="entry name" value="S_locus_glycop"/>
    <property type="match status" value="2"/>
</dbReference>
<dbReference type="GO" id="GO:0051707">
    <property type="term" value="P:response to other organism"/>
    <property type="evidence" value="ECO:0007669"/>
    <property type="project" value="UniProtKB-ARBA"/>
</dbReference>
<proteinExistence type="predicted"/>
<evidence type="ECO:0000256" key="4">
    <source>
        <dbReference type="ARBA" id="ARBA00023157"/>
    </source>
</evidence>
<dbReference type="Gene3D" id="2.90.10.10">
    <property type="entry name" value="Bulb-type lectin domain"/>
    <property type="match status" value="1"/>
</dbReference>
<evidence type="ECO:0000256" key="9">
    <source>
        <dbReference type="SAM" id="SignalP"/>
    </source>
</evidence>
<feature type="chain" id="PRO_5023831263" description="non-specific serine/threonine protein kinase" evidence="9">
    <location>
        <begin position="28"/>
        <end position="644"/>
    </location>
</feature>
<dbReference type="PANTHER" id="PTHR32444:SF236">
    <property type="entry name" value="D-MANNOSE BINDING LECTIN FAMILY PROTEIN, EXPRESSED"/>
    <property type="match status" value="1"/>
</dbReference>